<gene>
    <name evidence="1" type="ORF">METZ01_LOCUS75839</name>
</gene>
<name>A0A381U414_9ZZZZ</name>
<dbReference type="SUPFAM" id="SSF88713">
    <property type="entry name" value="Glycoside hydrolase/deacetylase"/>
    <property type="match status" value="1"/>
</dbReference>
<organism evidence="1">
    <name type="scientific">marine metagenome</name>
    <dbReference type="NCBI Taxonomy" id="408172"/>
    <lineage>
        <taxon>unclassified sequences</taxon>
        <taxon>metagenomes</taxon>
        <taxon>ecological metagenomes</taxon>
    </lineage>
</organism>
<evidence type="ECO:0008006" key="2">
    <source>
        <dbReference type="Google" id="ProtNLM"/>
    </source>
</evidence>
<dbReference type="GO" id="GO:0005975">
    <property type="term" value="P:carbohydrate metabolic process"/>
    <property type="evidence" value="ECO:0007669"/>
    <property type="project" value="InterPro"/>
</dbReference>
<protein>
    <recommendedName>
        <fullName evidence="2">NodB homology domain-containing protein</fullName>
    </recommendedName>
</protein>
<evidence type="ECO:0000313" key="1">
    <source>
        <dbReference type="EMBL" id="SVA22985.1"/>
    </source>
</evidence>
<proteinExistence type="predicted"/>
<dbReference type="InterPro" id="IPR011330">
    <property type="entry name" value="Glyco_hydro/deAcase_b/a-brl"/>
</dbReference>
<sequence>MKLILTVDTEADSQWDTGAKLTTANLDYVPRFQELCEQFEFPPTYLCTHEVITSPVFDRTLAKPTRSGYAEVGTHLHPWSTPPFDSTWDDAERAHPYPSELPTELLQSKLQTLTETLGDRLGEAPTSYRAGRWGFSTTQVSLLETLGYLVDCSVTPFVSWARHRGLQMGGPDFTNAPIFPYSLSKHDMCCAGSSGLLEVPVTIVHANQMMRRSALLRRWFRHYASWSARAGDRFFRLAPQWFRPFPHMSAERLIAVYETASALGMPAVEMMLHSSELMPGGSPDNPTPAAVNNLFHQLKRTFSHLTDRGVEGVTLTAFAQSYLSTNPEQVRRNDESEIP</sequence>
<dbReference type="Gene3D" id="3.20.20.370">
    <property type="entry name" value="Glycoside hydrolase/deacetylase"/>
    <property type="match status" value="1"/>
</dbReference>
<reference evidence="1" key="1">
    <citation type="submission" date="2018-05" db="EMBL/GenBank/DDBJ databases">
        <authorList>
            <person name="Lanie J.A."/>
            <person name="Ng W.-L."/>
            <person name="Kazmierczak K.M."/>
            <person name="Andrzejewski T.M."/>
            <person name="Davidsen T.M."/>
            <person name="Wayne K.J."/>
            <person name="Tettelin H."/>
            <person name="Glass J.I."/>
            <person name="Rusch D."/>
            <person name="Podicherti R."/>
            <person name="Tsui H.-C.T."/>
            <person name="Winkler M.E."/>
        </authorList>
    </citation>
    <scope>NUCLEOTIDE SEQUENCE</scope>
</reference>
<dbReference type="EMBL" id="UINC01005697">
    <property type="protein sequence ID" value="SVA22985.1"/>
    <property type="molecule type" value="Genomic_DNA"/>
</dbReference>
<dbReference type="AlphaFoldDB" id="A0A381U414"/>
<accession>A0A381U414</accession>